<organism evidence="2">
    <name type="scientific">Zea mays</name>
    <name type="common">Maize</name>
    <dbReference type="NCBI Taxonomy" id="4577"/>
    <lineage>
        <taxon>Eukaryota</taxon>
        <taxon>Viridiplantae</taxon>
        <taxon>Streptophyta</taxon>
        <taxon>Embryophyta</taxon>
        <taxon>Tracheophyta</taxon>
        <taxon>Spermatophyta</taxon>
        <taxon>Magnoliopsida</taxon>
        <taxon>Liliopsida</taxon>
        <taxon>Poales</taxon>
        <taxon>Poaceae</taxon>
        <taxon>PACMAD clade</taxon>
        <taxon>Panicoideae</taxon>
        <taxon>Andropogonodae</taxon>
        <taxon>Andropogoneae</taxon>
        <taxon>Tripsacinae</taxon>
        <taxon>Zea</taxon>
    </lineage>
</organism>
<reference evidence="2" key="1">
    <citation type="journal article" date="2009" name="PLoS Genet.">
        <title>Sequencing, mapping, and analysis of 27,455 maize full-length cDNAs.</title>
        <authorList>
            <person name="Soderlund C."/>
            <person name="Descour A."/>
            <person name="Kudrna D."/>
            <person name="Bomhoff M."/>
            <person name="Boyd L."/>
            <person name="Currie J."/>
            <person name="Angelova A."/>
            <person name="Collura K."/>
            <person name="Wissotski M."/>
            <person name="Ashley E."/>
            <person name="Morrow D."/>
            <person name="Fernandes J."/>
            <person name="Walbot V."/>
            <person name="Yu Y."/>
        </authorList>
    </citation>
    <scope>NUCLEOTIDE SEQUENCE</scope>
    <source>
        <strain evidence="2">B73</strain>
    </source>
</reference>
<dbReference type="EMBL" id="CM000784">
    <property type="protein sequence ID" value="AQK91015.1"/>
    <property type="molecule type" value="Genomic_DNA"/>
</dbReference>
<dbReference type="KEGG" id="zma:100277379"/>
<dbReference type="HOGENOM" id="CLU_2100448_0_0_1"/>
<gene>
    <name evidence="4" type="primary">LOC100277379</name>
    <name evidence="3" type="ORF">ZEAMMB73_Zm00001d008923</name>
</gene>
<dbReference type="GeneID" id="100277379"/>
<evidence type="ECO:0000313" key="3">
    <source>
        <dbReference type="EMBL" id="AQK91015.1"/>
    </source>
</evidence>
<reference evidence="4" key="5">
    <citation type="submission" date="2021-05" db="UniProtKB">
        <authorList>
            <consortium name="EnsemblPlants"/>
        </authorList>
    </citation>
    <scope>IDENTIFICATION</scope>
    <source>
        <strain evidence="4">cv. B73</strain>
    </source>
</reference>
<evidence type="ECO:0000313" key="2">
    <source>
        <dbReference type="EMBL" id="ACN36966.1"/>
    </source>
</evidence>
<reference evidence="5" key="2">
    <citation type="journal article" date="2009" name="Science">
        <title>The B73 maize genome: complexity, diversity, and dynamics.</title>
        <authorList>
            <person name="Schnable P.S."/>
            <person name="Ware D."/>
            <person name="Fulton R.S."/>
            <person name="Stein J.C."/>
            <person name="Wei F."/>
            <person name="Pasternak S."/>
            <person name="Liang C."/>
            <person name="Zhang J."/>
            <person name="Fulton L."/>
            <person name="Graves T.A."/>
            <person name="Minx P."/>
            <person name="Reily A.D."/>
            <person name="Courtney L."/>
            <person name="Kruchowski S.S."/>
            <person name="Tomlinson C."/>
            <person name="Strong C."/>
            <person name="Delehaunty K."/>
            <person name="Fronick C."/>
            <person name="Courtney B."/>
            <person name="Rock S.M."/>
            <person name="Belter E."/>
            <person name="Du F."/>
            <person name="Kim K."/>
            <person name="Abbott R.M."/>
            <person name="Cotton M."/>
            <person name="Levy A."/>
            <person name="Marchetto P."/>
            <person name="Ochoa K."/>
            <person name="Jackson S.M."/>
            <person name="Gillam B."/>
            <person name="Chen W."/>
            <person name="Yan L."/>
            <person name="Higginbotham J."/>
            <person name="Cardenas M."/>
            <person name="Waligorski J."/>
            <person name="Applebaum E."/>
            <person name="Phelps L."/>
            <person name="Falcone J."/>
            <person name="Kanchi K."/>
            <person name="Thane T."/>
            <person name="Scimone A."/>
            <person name="Thane N."/>
            <person name="Henke J."/>
            <person name="Wang T."/>
            <person name="Ruppert J."/>
            <person name="Shah N."/>
            <person name="Rotter K."/>
            <person name="Hodges J."/>
            <person name="Ingenthron E."/>
            <person name="Cordes M."/>
            <person name="Kohlberg S."/>
            <person name="Sgro J."/>
            <person name="Delgado B."/>
            <person name="Mead K."/>
            <person name="Chinwalla A."/>
            <person name="Leonard S."/>
            <person name="Crouse K."/>
            <person name="Collura K."/>
            <person name="Kudrna D."/>
            <person name="Currie J."/>
            <person name="He R."/>
            <person name="Angelova A."/>
            <person name="Rajasekar S."/>
            <person name="Mueller T."/>
            <person name="Lomeli R."/>
            <person name="Scara G."/>
            <person name="Ko A."/>
            <person name="Delaney K."/>
            <person name="Wissotski M."/>
            <person name="Lopez G."/>
            <person name="Campos D."/>
            <person name="Braidotti M."/>
            <person name="Ashley E."/>
            <person name="Golser W."/>
            <person name="Kim H."/>
            <person name="Lee S."/>
            <person name="Lin J."/>
            <person name="Dujmic Z."/>
            <person name="Kim W."/>
            <person name="Talag J."/>
            <person name="Zuccolo A."/>
            <person name="Fan C."/>
            <person name="Sebastian A."/>
            <person name="Kramer M."/>
            <person name="Spiegel L."/>
            <person name="Nascimento L."/>
            <person name="Zutavern T."/>
            <person name="Miller B."/>
            <person name="Ambroise C."/>
            <person name="Muller S."/>
            <person name="Spooner W."/>
            <person name="Narechania A."/>
            <person name="Ren L."/>
            <person name="Wei S."/>
            <person name="Kumari S."/>
            <person name="Faga B."/>
            <person name="Levy M.J."/>
            <person name="McMahan L."/>
            <person name="Van Buren P."/>
            <person name="Vaughn M.W."/>
            <person name="Ying K."/>
            <person name="Yeh C.-T."/>
            <person name="Emrich S.J."/>
            <person name="Jia Y."/>
            <person name="Kalyanaraman A."/>
            <person name="Hsia A.-P."/>
            <person name="Barbazuk W.B."/>
            <person name="Baucom R.S."/>
            <person name="Brutnell T.P."/>
            <person name="Carpita N.C."/>
            <person name="Chaparro C."/>
            <person name="Chia J.-M."/>
            <person name="Deragon J.-M."/>
            <person name="Estill J.C."/>
            <person name="Fu Y."/>
            <person name="Jeddeloh J.A."/>
            <person name="Han Y."/>
            <person name="Lee H."/>
            <person name="Li P."/>
            <person name="Lisch D.R."/>
            <person name="Liu S."/>
            <person name="Liu Z."/>
            <person name="Nagel D.H."/>
            <person name="McCann M.C."/>
            <person name="SanMiguel P."/>
            <person name="Myers A.M."/>
            <person name="Nettleton D."/>
            <person name="Nguyen J."/>
            <person name="Penning B.W."/>
            <person name="Ponnala L."/>
            <person name="Schneider K.L."/>
            <person name="Schwartz D.C."/>
            <person name="Sharma A."/>
            <person name="Soderlund C."/>
            <person name="Springer N.M."/>
            <person name="Sun Q."/>
            <person name="Wang H."/>
            <person name="Waterman M."/>
            <person name="Westerman R."/>
            <person name="Wolfgruber T.K."/>
            <person name="Yang L."/>
            <person name="Yu Y."/>
            <person name="Zhang L."/>
            <person name="Zhou S."/>
            <person name="Zhu Q."/>
            <person name="Bennetzen J.L."/>
            <person name="Dawe R.K."/>
            <person name="Jiang J."/>
            <person name="Jiang N."/>
            <person name="Presting G.G."/>
            <person name="Wessler S.R."/>
            <person name="Aluru S."/>
            <person name="Martienssen R.A."/>
            <person name="Clifton S.W."/>
            <person name="McCombie W.R."/>
            <person name="Wing R.A."/>
            <person name="Wilson R.K."/>
        </authorList>
    </citation>
    <scope>NUCLEOTIDE SEQUENCE [LARGE SCALE GENOMIC DNA]</scope>
    <source>
        <strain evidence="5">cv. B73</strain>
    </source>
</reference>
<reference evidence="3" key="3">
    <citation type="submission" date="2015-12" db="EMBL/GenBank/DDBJ databases">
        <title>Update maize B73 reference genome by single molecule sequencing technologies.</title>
        <authorList>
            <consortium name="Maize Genome Sequencing Project"/>
            <person name="Ware D."/>
        </authorList>
    </citation>
    <scope>NUCLEOTIDE SEQUENCE</scope>
    <source>
        <tissue evidence="3">Seedling</tissue>
    </source>
</reference>
<name>C0PP50_MAIZE</name>
<dbReference type="RefSeq" id="XP_008655772.1">
    <property type="nucleotide sequence ID" value="XM_008657550.4"/>
</dbReference>
<evidence type="ECO:0000313" key="5">
    <source>
        <dbReference type="Proteomes" id="UP000007305"/>
    </source>
</evidence>
<dbReference type="IntAct" id="C0PP50">
    <property type="interactions" value="6"/>
</dbReference>
<proteinExistence type="evidence at transcript level"/>
<feature type="transmembrane region" description="Helical" evidence="1">
    <location>
        <begin position="12"/>
        <end position="37"/>
    </location>
</feature>
<dbReference type="OMA" id="QSASACN"/>
<dbReference type="Gramene" id="Zm00001eb338460_T001">
    <property type="protein sequence ID" value="Zm00001eb338460_P001"/>
    <property type="gene ID" value="Zm00001eb338460"/>
</dbReference>
<dbReference type="EMBL" id="BT070069">
    <property type="protein sequence ID" value="ACN36966.1"/>
    <property type="molecule type" value="mRNA"/>
</dbReference>
<dbReference type="InterPro" id="IPR055283">
    <property type="entry name" value="TAXIMIN_1/2"/>
</dbReference>
<dbReference type="AlphaFoldDB" id="C0PP50"/>
<reference evidence="4" key="4">
    <citation type="submission" date="2019-07" db="EMBL/GenBank/DDBJ databases">
        <authorList>
            <person name="Seetharam A."/>
            <person name="Woodhouse M."/>
            <person name="Cannon E."/>
        </authorList>
    </citation>
    <scope>NUCLEOTIDE SEQUENCE [LARGE SCALE GENOMIC DNA]</scope>
    <source>
        <strain evidence="4">cv. B73</strain>
    </source>
</reference>
<dbReference type="PANTHER" id="PTHR33834">
    <property type="entry name" value="SIGNALING PEPTIDE TAXIMIN 2"/>
    <property type="match status" value="1"/>
</dbReference>
<evidence type="ECO:0000313" key="4">
    <source>
        <dbReference type="EnsemblPlants" id="Zm00001eb338460_P001"/>
    </source>
</evidence>
<keyword evidence="1" id="KW-1133">Transmembrane helix</keyword>
<dbReference type="Proteomes" id="UP000007305">
    <property type="component" value="Chromosome 8"/>
</dbReference>
<dbReference type="EnsemblPlants" id="Zm00001eb338460_T001">
    <property type="protein sequence ID" value="Zm00001eb338460_P001"/>
    <property type="gene ID" value="Zm00001eb338460"/>
</dbReference>
<sequence>MCCGGDGECRPLGWLLGLPFALLAVLVSFVGAVIWIIGLPISFMPLLPLRDGAAGGGRGARQGAAPCHDLVYLQDPLLAVPCFLLCGSYIHLALAGEVAVLYCTVVSFRRRLVRSS</sequence>
<evidence type="ECO:0000256" key="1">
    <source>
        <dbReference type="SAM" id="Phobius"/>
    </source>
</evidence>
<keyword evidence="1" id="KW-0472">Membrane</keyword>
<dbReference type="PaxDb" id="4577-GRMZM2G467370_P01"/>
<protein>
    <submittedName>
        <fullName evidence="2 4">Uncharacterized protein</fullName>
    </submittedName>
</protein>
<keyword evidence="1" id="KW-0812">Transmembrane</keyword>
<accession>C0PP50</accession>
<keyword evidence="5" id="KW-1185">Reference proteome</keyword>
<feature type="transmembrane region" description="Helical" evidence="1">
    <location>
        <begin position="78"/>
        <end position="108"/>
    </location>
</feature>
<dbReference type="PANTHER" id="PTHR33834:SF2">
    <property type="entry name" value="SIGNALING PEPTIDE TAXIMIN 1"/>
    <property type="match status" value="1"/>
</dbReference>